<feature type="region of interest" description="Disordered" evidence="1">
    <location>
        <begin position="166"/>
        <end position="188"/>
    </location>
</feature>
<dbReference type="Pfam" id="PF01814">
    <property type="entry name" value="Hemerythrin"/>
    <property type="match status" value="1"/>
</dbReference>
<proteinExistence type="predicted"/>
<dbReference type="RefSeq" id="WP_273669638.1">
    <property type="nucleotide sequence ID" value="NZ_JAQQXR010000001.1"/>
</dbReference>
<comment type="caution">
    <text evidence="3">The sequence shown here is derived from an EMBL/GenBank/DDBJ whole genome shotgun (WGS) entry which is preliminary data.</text>
</comment>
<feature type="domain" description="Hemerythrin-like" evidence="2">
    <location>
        <begin position="11"/>
        <end position="143"/>
    </location>
</feature>
<reference evidence="3 4" key="1">
    <citation type="submission" date="2022-10" db="EMBL/GenBank/DDBJ databases">
        <title>Janthinobacterium sp. hw3 Genome sequencing.</title>
        <authorList>
            <person name="Park S."/>
        </authorList>
    </citation>
    <scope>NUCLEOTIDE SEQUENCE [LARGE SCALE GENOMIC DNA]</scope>
    <source>
        <strain evidence="4">hw3</strain>
    </source>
</reference>
<dbReference type="Proteomes" id="UP001221208">
    <property type="component" value="Unassembled WGS sequence"/>
</dbReference>
<sequence length="188" mass="21496">MLTATYALMTLSEEQKKERNAIARFRQYLHTHAGAPQGIDPDRLALQLDELTRFAETRHQRKVEGCLMPAVRAATADAGALLADLETLNRIGRHVLGAARRRLRMAFDEGATHIKMLCFTLDRYCQNLLERLAKEEQELLPLAQRVVSSEQWFTIGTMFLSYDAAHNERRRKSAPPRLRRQARRAQAA</sequence>
<evidence type="ECO:0000313" key="3">
    <source>
        <dbReference type="EMBL" id="MDC8756985.1"/>
    </source>
</evidence>
<protein>
    <submittedName>
        <fullName evidence="3">Hemerythrin domain-containing protein</fullName>
    </submittedName>
</protein>
<feature type="compositionally biased region" description="Basic residues" evidence="1">
    <location>
        <begin position="168"/>
        <end position="188"/>
    </location>
</feature>
<organism evidence="3 4">
    <name type="scientific">Janthinobacterium fluminis</name>
    <dbReference type="NCBI Taxonomy" id="2987524"/>
    <lineage>
        <taxon>Bacteria</taxon>
        <taxon>Pseudomonadati</taxon>
        <taxon>Pseudomonadota</taxon>
        <taxon>Betaproteobacteria</taxon>
        <taxon>Burkholderiales</taxon>
        <taxon>Oxalobacteraceae</taxon>
        <taxon>Janthinobacterium</taxon>
    </lineage>
</organism>
<accession>A0ABT5JXU2</accession>
<evidence type="ECO:0000313" key="4">
    <source>
        <dbReference type="Proteomes" id="UP001221208"/>
    </source>
</evidence>
<name>A0ABT5JXU2_9BURK</name>
<keyword evidence="4" id="KW-1185">Reference proteome</keyword>
<dbReference type="Gene3D" id="1.20.120.520">
    <property type="entry name" value="nmb1532 protein domain like"/>
    <property type="match status" value="1"/>
</dbReference>
<dbReference type="InterPro" id="IPR012312">
    <property type="entry name" value="Hemerythrin-like"/>
</dbReference>
<evidence type="ECO:0000259" key="2">
    <source>
        <dbReference type="Pfam" id="PF01814"/>
    </source>
</evidence>
<evidence type="ECO:0000256" key="1">
    <source>
        <dbReference type="SAM" id="MobiDB-lite"/>
    </source>
</evidence>
<gene>
    <name evidence="3" type="ORF">OIK44_05205</name>
</gene>
<dbReference type="EMBL" id="JAQQXR010000001">
    <property type="protein sequence ID" value="MDC8756985.1"/>
    <property type="molecule type" value="Genomic_DNA"/>
</dbReference>